<organism evidence="3 4">
    <name type="scientific">Aestuariibaculum sediminum</name>
    <dbReference type="NCBI Taxonomy" id="2770637"/>
    <lineage>
        <taxon>Bacteria</taxon>
        <taxon>Pseudomonadati</taxon>
        <taxon>Bacteroidota</taxon>
        <taxon>Flavobacteriia</taxon>
        <taxon>Flavobacteriales</taxon>
        <taxon>Flavobacteriaceae</taxon>
    </lineage>
</organism>
<proteinExistence type="predicted"/>
<evidence type="ECO:0000313" key="3">
    <source>
        <dbReference type="EMBL" id="MBD0831842.1"/>
    </source>
</evidence>
<dbReference type="EMBL" id="JACVXB010000002">
    <property type="protein sequence ID" value="MBD0831842.1"/>
    <property type="molecule type" value="Genomic_DNA"/>
</dbReference>
<comment type="caution">
    <text evidence="3">The sequence shown here is derived from an EMBL/GenBank/DDBJ whole genome shotgun (WGS) entry which is preliminary data.</text>
</comment>
<dbReference type="RefSeq" id="WP_188229629.1">
    <property type="nucleotide sequence ID" value="NZ_JACVXB010000002.1"/>
</dbReference>
<dbReference type="NCBIfam" id="TIGR04183">
    <property type="entry name" value="Por_Secre_tail"/>
    <property type="match status" value="1"/>
</dbReference>
<keyword evidence="4" id="KW-1185">Reference proteome</keyword>
<reference evidence="3 4" key="1">
    <citation type="submission" date="2020-09" db="EMBL/GenBank/DDBJ databases">
        <title>TT11 complete genome.</title>
        <authorList>
            <person name="Wu Z."/>
        </authorList>
    </citation>
    <scope>NUCLEOTIDE SEQUENCE [LARGE SCALE GENOMIC DNA]</scope>
    <source>
        <strain evidence="3 4">TT11</strain>
    </source>
</reference>
<dbReference type="InterPro" id="IPR026444">
    <property type="entry name" value="Secre_tail"/>
</dbReference>
<gene>
    <name evidence="3" type="ORF">ICJ83_06835</name>
</gene>
<name>A0A8J6U8N2_9FLAO</name>
<protein>
    <submittedName>
        <fullName evidence="3">T9SS type A sorting domain-containing protein</fullName>
    </submittedName>
</protein>
<dbReference type="SUPFAM" id="SSF49785">
    <property type="entry name" value="Galactose-binding domain-like"/>
    <property type="match status" value="1"/>
</dbReference>
<dbReference type="Proteomes" id="UP000600588">
    <property type="component" value="Unassembled WGS sequence"/>
</dbReference>
<evidence type="ECO:0000256" key="1">
    <source>
        <dbReference type="ARBA" id="ARBA00022729"/>
    </source>
</evidence>
<sequence length="253" mass="28126">MISLFYYGLYVFCIGTLLQKNKVCGLLQGNNTLMFEYSTAGSGFQYQYFTNPALDLSSYSHFHIDFYIDGTTDLGSVLQIFIQQFNASNGVDDSIYYNFDVYEAPATKTSGTSKSNLGNGTWYSGEVALADFTNGGFTKDNIKQIQIVAAGPVFSPVYIDNIYFYNAATASVEDNVLTSFNAYPNPTNDLWMVSSKDLNINTIQVFDILGKEVLFMTPNKREARIDGSNLLSGIYFARISNNTGSQTLKLVKR</sequence>
<dbReference type="Gene3D" id="2.60.120.430">
    <property type="entry name" value="Galactose-binding lectin"/>
    <property type="match status" value="1"/>
</dbReference>
<feature type="domain" description="Secretion system C-terminal sorting" evidence="2">
    <location>
        <begin position="183"/>
        <end position="251"/>
    </location>
</feature>
<evidence type="ECO:0000259" key="2">
    <source>
        <dbReference type="Pfam" id="PF18962"/>
    </source>
</evidence>
<dbReference type="InterPro" id="IPR008979">
    <property type="entry name" value="Galactose-bd-like_sf"/>
</dbReference>
<dbReference type="Pfam" id="PF18962">
    <property type="entry name" value="Por_Secre_tail"/>
    <property type="match status" value="1"/>
</dbReference>
<dbReference type="AlphaFoldDB" id="A0A8J6U8N2"/>
<accession>A0A8J6U8N2</accession>
<keyword evidence="1" id="KW-0732">Signal</keyword>
<evidence type="ECO:0000313" key="4">
    <source>
        <dbReference type="Proteomes" id="UP000600588"/>
    </source>
</evidence>